<dbReference type="PATRIC" id="fig|1331060.3.peg.3761"/>
<dbReference type="InterPro" id="IPR021341">
    <property type="entry name" value="DUF2958"/>
</dbReference>
<dbReference type="Proteomes" id="UP000015531">
    <property type="component" value="Unassembled WGS sequence"/>
</dbReference>
<reference evidence="1 2" key="1">
    <citation type="journal article" date="2013" name="Genome Announc.">
        <title>Draft Genome Sequence of Sphingobium lactosutens Strain DS20T, Isolated from a Hexachlorocyclohexane Dumpsite.</title>
        <authorList>
            <person name="Kumar R."/>
            <person name="Dwivedi V."/>
            <person name="Negi V."/>
            <person name="Khurana J.P."/>
            <person name="Lal R."/>
        </authorList>
    </citation>
    <scope>NUCLEOTIDE SEQUENCE [LARGE SCALE GENOMIC DNA]</scope>
    <source>
        <strain evidence="1 2">DS20</strain>
    </source>
</reference>
<dbReference type="EMBL" id="ATDP01000103">
    <property type="protein sequence ID" value="EQB12330.1"/>
    <property type="molecule type" value="Genomic_DNA"/>
</dbReference>
<name>T0IKS8_9SPHN</name>
<evidence type="ECO:0008006" key="3">
    <source>
        <dbReference type="Google" id="ProtNLM"/>
    </source>
</evidence>
<keyword evidence="2" id="KW-1185">Reference proteome</keyword>
<dbReference type="AlphaFoldDB" id="T0IKS8"/>
<dbReference type="RefSeq" id="WP_021227447.1">
    <property type="nucleotide sequence ID" value="NZ_ATDP01000103.1"/>
</dbReference>
<evidence type="ECO:0000313" key="2">
    <source>
        <dbReference type="Proteomes" id="UP000015531"/>
    </source>
</evidence>
<dbReference type="Pfam" id="PF11171">
    <property type="entry name" value="DUF2958"/>
    <property type="match status" value="1"/>
</dbReference>
<dbReference type="OrthoDB" id="1070337at2"/>
<proteinExistence type="predicted"/>
<sequence>MTFKKMIQEATFQRLRANWDQQQPLKGTGGEIDFIPICKLFNPCGAATWLLTECDEDGLAFGLCDLGFGTPELGYVSLDELAEIKMLGGAVGIEQDVTFVPTQSLSQYAAEARSQGRIKA</sequence>
<evidence type="ECO:0000313" key="1">
    <source>
        <dbReference type="EMBL" id="EQB12330.1"/>
    </source>
</evidence>
<dbReference type="eggNOG" id="COG3616">
    <property type="taxonomic scope" value="Bacteria"/>
</dbReference>
<comment type="caution">
    <text evidence="1">The sequence shown here is derived from an EMBL/GenBank/DDBJ whole genome shotgun (WGS) entry which is preliminary data.</text>
</comment>
<protein>
    <recommendedName>
        <fullName evidence="3">Single-stranded DNA endonuclease</fullName>
    </recommendedName>
</protein>
<accession>T0IKS8</accession>
<organism evidence="1 2">
    <name type="scientific">Sphingobium lactosutens DS20</name>
    <dbReference type="NCBI Taxonomy" id="1331060"/>
    <lineage>
        <taxon>Bacteria</taxon>
        <taxon>Pseudomonadati</taxon>
        <taxon>Pseudomonadota</taxon>
        <taxon>Alphaproteobacteria</taxon>
        <taxon>Sphingomonadales</taxon>
        <taxon>Sphingomonadaceae</taxon>
        <taxon>Sphingobium</taxon>
    </lineage>
</organism>
<gene>
    <name evidence="1" type="ORF">RLDS_19480</name>
</gene>